<dbReference type="Proteomes" id="UP000239757">
    <property type="component" value="Unassembled WGS sequence"/>
</dbReference>
<dbReference type="AlphaFoldDB" id="A0A2P5XQF1"/>
<dbReference type="EMBL" id="KZ664437">
    <property type="protein sequence ID" value="PPS05562.1"/>
    <property type="molecule type" value="Genomic_DNA"/>
</dbReference>
<organism evidence="2 3">
    <name type="scientific">Gossypium barbadense</name>
    <name type="common">Sea Island cotton</name>
    <name type="synonym">Hibiscus barbadensis</name>
    <dbReference type="NCBI Taxonomy" id="3634"/>
    <lineage>
        <taxon>Eukaryota</taxon>
        <taxon>Viridiplantae</taxon>
        <taxon>Streptophyta</taxon>
        <taxon>Embryophyta</taxon>
        <taxon>Tracheophyta</taxon>
        <taxon>Spermatophyta</taxon>
        <taxon>Magnoliopsida</taxon>
        <taxon>eudicotyledons</taxon>
        <taxon>Gunneridae</taxon>
        <taxon>Pentapetalae</taxon>
        <taxon>rosids</taxon>
        <taxon>malvids</taxon>
        <taxon>Malvales</taxon>
        <taxon>Malvaceae</taxon>
        <taxon>Malvoideae</taxon>
        <taxon>Gossypium</taxon>
    </lineage>
</organism>
<feature type="region of interest" description="Disordered" evidence="1">
    <location>
        <begin position="206"/>
        <end position="241"/>
    </location>
</feature>
<feature type="compositionally biased region" description="Basic and acidic residues" evidence="1">
    <location>
        <begin position="232"/>
        <end position="241"/>
    </location>
</feature>
<reference evidence="2 3" key="1">
    <citation type="submission" date="2015-01" db="EMBL/GenBank/DDBJ databases">
        <title>Genome of allotetraploid Gossypium barbadense reveals genomic plasticity and fiber elongation in cotton evolution.</title>
        <authorList>
            <person name="Chen X."/>
            <person name="Liu X."/>
            <person name="Zhao B."/>
            <person name="Zheng H."/>
            <person name="Hu Y."/>
            <person name="Lu G."/>
            <person name="Yang C."/>
            <person name="Chen J."/>
            <person name="Shan C."/>
            <person name="Zhang L."/>
            <person name="Zhou Y."/>
            <person name="Wang L."/>
            <person name="Guo W."/>
            <person name="Bai Y."/>
            <person name="Ruan J."/>
            <person name="Shangguan X."/>
            <person name="Mao Y."/>
            <person name="Jiang J."/>
            <person name="Zhu Y."/>
            <person name="Lei J."/>
            <person name="Kang H."/>
            <person name="Chen S."/>
            <person name="He X."/>
            <person name="Wang R."/>
            <person name="Wang Y."/>
            <person name="Chen J."/>
            <person name="Wang L."/>
            <person name="Yu S."/>
            <person name="Wang B."/>
            <person name="Wei J."/>
            <person name="Song S."/>
            <person name="Lu X."/>
            <person name="Gao Z."/>
            <person name="Gu W."/>
            <person name="Deng X."/>
            <person name="Ma D."/>
            <person name="Wang S."/>
            <person name="Liang W."/>
            <person name="Fang L."/>
            <person name="Cai C."/>
            <person name="Zhu X."/>
            <person name="Zhou B."/>
            <person name="Zhang Y."/>
            <person name="Chen Z."/>
            <person name="Xu S."/>
            <person name="Zhu R."/>
            <person name="Wang S."/>
            <person name="Zhang T."/>
            <person name="Zhao G."/>
        </authorList>
    </citation>
    <scope>NUCLEOTIDE SEQUENCE [LARGE SCALE GENOMIC DNA]</scope>
    <source>
        <strain evidence="3">cv. Xinhai21</strain>
        <tissue evidence="2">Leaf</tissue>
    </source>
</reference>
<protein>
    <submittedName>
        <fullName evidence="2">Uncharacterized protein</fullName>
    </submittedName>
</protein>
<evidence type="ECO:0000313" key="3">
    <source>
        <dbReference type="Proteomes" id="UP000239757"/>
    </source>
</evidence>
<accession>A0A2P5XQF1</accession>
<name>A0A2P5XQF1_GOSBA</name>
<evidence type="ECO:0000256" key="1">
    <source>
        <dbReference type="SAM" id="MobiDB-lite"/>
    </source>
</evidence>
<feature type="compositionally biased region" description="Acidic residues" evidence="1">
    <location>
        <begin position="221"/>
        <end position="230"/>
    </location>
</feature>
<evidence type="ECO:0000313" key="2">
    <source>
        <dbReference type="EMBL" id="PPS05562.1"/>
    </source>
</evidence>
<proteinExistence type="predicted"/>
<gene>
    <name evidence="2" type="ORF">GOBAR_AA15088</name>
</gene>
<sequence length="241" mass="27090">MVESEKIARAFTTPVSRTRGRSCQINTGMGLHTRAWEKRTKANTVVCTHTPKEHGRGLNVRRVQIQNSGITWAKIGEHGRVPWLCVPKSINTLHYSSSSSPKIPNPSHCKSTRPPCHARIPCQAHVARKLSLPLRKSRKGRLPQGLPQKFTIHTSNFHPAIRRNYSNWLTIHLRPDPLQGISSLSLIEVSPKGISSMLSMRMVERRQGTHPPQYRLAQSAEEGDPEDITDDVPPRHEDPPS</sequence>